<evidence type="ECO:0000313" key="1">
    <source>
        <dbReference type="EMBL" id="MCI09764.1"/>
    </source>
</evidence>
<proteinExistence type="predicted"/>
<dbReference type="EMBL" id="LXQA010073778">
    <property type="protein sequence ID" value="MCI09764.1"/>
    <property type="molecule type" value="Genomic_DNA"/>
</dbReference>
<dbReference type="AlphaFoldDB" id="A0A392PDB1"/>
<name>A0A392PDB1_9FABA</name>
<organism evidence="1 2">
    <name type="scientific">Trifolium medium</name>
    <dbReference type="NCBI Taxonomy" id="97028"/>
    <lineage>
        <taxon>Eukaryota</taxon>
        <taxon>Viridiplantae</taxon>
        <taxon>Streptophyta</taxon>
        <taxon>Embryophyta</taxon>
        <taxon>Tracheophyta</taxon>
        <taxon>Spermatophyta</taxon>
        <taxon>Magnoliopsida</taxon>
        <taxon>eudicotyledons</taxon>
        <taxon>Gunneridae</taxon>
        <taxon>Pentapetalae</taxon>
        <taxon>rosids</taxon>
        <taxon>fabids</taxon>
        <taxon>Fabales</taxon>
        <taxon>Fabaceae</taxon>
        <taxon>Papilionoideae</taxon>
        <taxon>50 kb inversion clade</taxon>
        <taxon>NPAAA clade</taxon>
        <taxon>Hologalegina</taxon>
        <taxon>IRL clade</taxon>
        <taxon>Trifolieae</taxon>
        <taxon>Trifolium</taxon>
    </lineage>
</organism>
<evidence type="ECO:0000313" key="2">
    <source>
        <dbReference type="Proteomes" id="UP000265520"/>
    </source>
</evidence>
<comment type="caution">
    <text evidence="1">The sequence shown here is derived from an EMBL/GenBank/DDBJ whole genome shotgun (WGS) entry which is preliminary data.</text>
</comment>
<accession>A0A392PDB1</accession>
<keyword evidence="2" id="KW-1185">Reference proteome</keyword>
<dbReference type="Proteomes" id="UP000265520">
    <property type="component" value="Unassembled WGS sequence"/>
</dbReference>
<feature type="non-terminal residue" evidence="1">
    <location>
        <position position="1"/>
    </location>
</feature>
<sequence length="86" mass="9200">GGGGTNNCTNSINRWLINSRQGIRDNILFSRTAPTAMVDASVVTSKGWLKSGKIRVGSVAIAVFNVSKAIVVVSVHLKELVLSRVY</sequence>
<reference evidence="1 2" key="1">
    <citation type="journal article" date="2018" name="Front. Plant Sci.">
        <title>Red Clover (Trifolium pratense) and Zigzag Clover (T. medium) - A Picture of Genomic Similarities and Differences.</title>
        <authorList>
            <person name="Dluhosova J."/>
            <person name="Istvanek J."/>
            <person name="Nedelnik J."/>
            <person name="Repkova J."/>
        </authorList>
    </citation>
    <scope>NUCLEOTIDE SEQUENCE [LARGE SCALE GENOMIC DNA]</scope>
    <source>
        <strain evidence="2">cv. 10/8</strain>
        <tissue evidence="1">Leaf</tissue>
    </source>
</reference>
<gene>
    <name evidence="1" type="ORF">A2U01_0030853</name>
</gene>
<protein>
    <submittedName>
        <fullName evidence="1">Uncharacterized protein</fullName>
    </submittedName>
</protein>